<sequence>MAIWVTNNALLLLGTIQLRAKWSPESNACIQSNSNGTKNAIIGSLFSDVVLLLIMLIGLFPLYREGGGALTLARTLWKQGLIWLLIATVAEVPSTVFLILNLNAPLNRITRDSSMIIVTIAATRLYRSLTNIYSSNISLESPRGTGRPVSEQWVQPRTIPLNRMEVSVRTEFDQFSTQSRSGTCVNTVPQGRYKTHEVSLKADVESGLEEKQ</sequence>
<keyword evidence="1" id="KW-0472">Membrane</keyword>
<evidence type="ECO:0000313" key="3">
    <source>
        <dbReference type="EMBL" id="KAF8487406.1"/>
    </source>
</evidence>
<dbReference type="AlphaFoldDB" id="A0A9P5N6V7"/>
<name>A0A9P5N6V7_9AGAM</name>
<organism evidence="3 4">
    <name type="scientific">Russula ochroleuca</name>
    <dbReference type="NCBI Taxonomy" id="152965"/>
    <lineage>
        <taxon>Eukaryota</taxon>
        <taxon>Fungi</taxon>
        <taxon>Dikarya</taxon>
        <taxon>Basidiomycota</taxon>
        <taxon>Agaricomycotina</taxon>
        <taxon>Agaricomycetes</taxon>
        <taxon>Russulales</taxon>
        <taxon>Russulaceae</taxon>
        <taxon>Russula</taxon>
    </lineage>
</organism>
<keyword evidence="1" id="KW-0812">Transmembrane</keyword>
<evidence type="ECO:0000256" key="1">
    <source>
        <dbReference type="SAM" id="Phobius"/>
    </source>
</evidence>
<comment type="caution">
    <text evidence="3">The sequence shown here is derived from an EMBL/GenBank/DDBJ whole genome shotgun (WGS) entry which is preliminary data.</text>
</comment>
<keyword evidence="4" id="KW-1185">Reference proteome</keyword>
<gene>
    <name evidence="3" type="ORF">DFH94DRAFT_26175</name>
</gene>
<evidence type="ECO:0000313" key="4">
    <source>
        <dbReference type="Proteomes" id="UP000759537"/>
    </source>
</evidence>
<feature type="transmembrane region" description="Helical" evidence="1">
    <location>
        <begin position="80"/>
        <end position="102"/>
    </location>
</feature>
<protein>
    <submittedName>
        <fullName evidence="3">Uncharacterized protein</fullName>
    </submittedName>
</protein>
<accession>A0A9P5N6V7</accession>
<dbReference type="Proteomes" id="UP000759537">
    <property type="component" value="Unassembled WGS sequence"/>
</dbReference>
<feature type="transmembrane region" description="Helical" evidence="1">
    <location>
        <begin position="40"/>
        <end position="60"/>
    </location>
</feature>
<keyword evidence="1" id="KW-1133">Transmembrane helix</keyword>
<reference evidence="3" key="2">
    <citation type="journal article" date="2020" name="Nat. Commun.">
        <title>Large-scale genome sequencing of mycorrhizal fungi provides insights into the early evolution of symbiotic traits.</title>
        <authorList>
            <person name="Miyauchi S."/>
            <person name="Kiss E."/>
            <person name="Kuo A."/>
            <person name="Drula E."/>
            <person name="Kohler A."/>
            <person name="Sanchez-Garcia M."/>
            <person name="Morin E."/>
            <person name="Andreopoulos B."/>
            <person name="Barry K.W."/>
            <person name="Bonito G."/>
            <person name="Buee M."/>
            <person name="Carver A."/>
            <person name="Chen C."/>
            <person name="Cichocki N."/>
            <person name="Clum A."/>
            <person name="Culley D."/>
            <person name="Crous P.W."/>
            <person name="Fauchery L."/>
            <person name="Girlanda M."/>
            <person name="Hayes R.D."/>
            <person name="Keri Z."/>
            <person name="LaButti K."/>
            <person name="Lipzen A."/>
            <person name="Lombard V."/>
            <person name="Magnuson J."/>
            <person name="Maillard F."/>
            <person name="Murat C."/>
            <person name="Nolan M."/>
            <person name="Ohm R.A."/>
            <person name="Pangilinan J."/>
            <person name="Pereira M.F."/>
            <person name="Perotto S."/>
            <person name="Peter M."/>
            <person name="Pfister S."/>
            <person name="Riley R."/>
            <person name="Sitrit Y."/>
            <person name="Stielow J.B."/>
            <person name="Szollosi G."/>
            <person name="Zifcakova L."/>
            <person name="Stursova M."/>
            <person name="Spatafora J.W."/>
            <person name="Tedersoo L."/>
            <person name="Vaario L.M."/>
            <person name="Yamada A."/>
            <person name="Yan M."/>
            <person name="Wang P."/>
            <person name="Xu J."/>
            <person name="Bruns T."/>
            <person name="Baldrian P."/>
            <person name="Vilgalys R."/>
            <person name="Dunand C."/>
            <person name="Henrissat B."/>
            <person name="Grigoriev I.V."/>
            <person name="Hibbett D."/>
            <person name="Nagy L.G."/>
            <person name="Martin F.M."/>
        </authorList>
    </citation>
    <scope>NUCLEOTIDE SEQUENCE</scope>
    <source>
        <strain evidence="3">Prilba</strain>
    </source>
</reference>
<feature type="chain" id="PRO_5040191355" evidence="2">
    <location>
        <begin position="21"/>
        <end position="212"/>
    </location>
</feature>
<feature type="signal peptide" evidence="2">
    <location>
        <begin position="1"/>
        <end position="20"/>
    </location>
</feature>
<keyword evidence="2" id="KW-0732">Signal</keyword>
<proteinExistence type="predicted"/>
<reference evidence="3" key="1">
    <citation type="submission" date="2019-10" db="EMBL/GenBank/DDBJ databases">
        <authorList>
            <consortium name="DOE Joint Genome Institute"/>
            <person name="Kuo A."/>
            <person name="Miyauchi S."/>
            <person name="Kiss E."/>
            <person name="Drula E."/>
            <person name="Kohler A."/>
            <person name="Sanchez-Garcia M."/>
            <person name="Andreopoulos B."/>
            <person name="Barry K.W."/>
            <person name="Bonito G."/>
            <person name="Buee M."/>
            <person name="Carver A."/>
            <person name="Chen C."/>
            <person name="Cichocki N."/>
            <person name="Clum A."/>
            <person name="Culley D."/>
            <person name="Crous P.W."/>
            <person name="Fauchery L."/>
            <person name="Girlanda M."/>
            <person name="Hayes R."/>
            <person name="Keri Z."/>
            <person name="LaButti K."/>
            <person name="Lipzen A."/>
            <person name="Lombard V."/>
            <person name="Magnuson J."/>
            <person name="Maillard F."/>
            <person name="Morin E."/>
            <person name="Murat C."/>
            <person name="Nolan M."/>
            <person name="Ohm R."/>
            <person name="Pangilinan J."/>
            <person name="Pereira M."/>
            <person name="Perotto S."/>
            <person name="Peter M."/>
            <person name="Riley R."/>
            <person name="Sitrit Y."/>
            <person name="Stielow B."/>
            <person name="Szollosi G."/>
            <person name="Zifcakova L."/>
            <person name="Stursova M."/>
            <person name="Spatafora J.W."/>
            <person name="Tedersoo L."/>
            <person name="Vaario L.-M."/>
            <person name="Yamada A."/>
            <person name="Yan M."/>
            <person name="Wang P."/>
            <person name="Xu J."/>
            <person name="Bruns T."/>
            <person name="Baldrian P."/>
            <person name="Vilgalys R."/>
            <person name="Henrissat B."/>
            <person name="Grigoriev I.V."/>
            <person name="Hibbett D."/>
            <person name="Nagy L.G."/>
            <person name="Martin F.M."/>
        </authorList>
    </citation>
    <scope>NUCLEOTIDE SEQUENCE</scope>
    <source>
        <strain evidence="3">Prilba</strain>
    </source>
</reference>
<evidence type="ECO:0000256" key="2">
    <source>
        <dbReference type="SAM" id="SignalP"/>
    </source>
</evidence>
<dbReference type="EMBL" id="WHVB01000001">
    <property type="protein sequence ID" value="KAF8487406.1"/>
    <property type="molecule type" value="Genomic_DNA"/>
</dbReference>
<dbReference type="OrthoDB" id="3197626at2759"/>